<organism evidence="5 6">
    <name type="scientific">Candidatus Segetimicrobium genomatis</name>
    <dbReference type="NCBI Taxonomy" id="2569760"/>
    <lineage>
        <taxon>Bacteria</taxon>
        <taxon>Bacillati</taxon>
        <taxon>Candidatus Sysuimicrobiota</taxon>
        <taxon>Candidatus Sysuimicrobiia</taxon>
        <taxon>Candidatus Sysuimicrobiales</taxon>
        <taxon>Candidatus Segetimicrobiaceae</taxon>
        <taxon>Candidatus Segetimicrobium</taxon>
    </lineage>
</organism>
<evidence type="ECO:0000256" key="3">
    <source>
        <dbReference type="SAM" id="MobiDB-lite"/>
    </source>
</evidence>
<name>A0A537JUJ4_9BACT</name>
<sequence>MGARQGPAEVRDVHAAVRSAQSIARVLHRRVPGAARERAHRVDPGRRGRARGEVGPAAPRAHPPPRAPAGRDRPQHRAGRAPHGDGADAGRRHDRHGGDPPGRRVAAPRRARRERVGRAGSVSPGVGSGARGHPQVAASTGPGGVTVSRLFVYGTLKDDAVVQGLLGHRLFGRPAVLLGYRRADDPSIGYPVISPEDGARVAGKVLDGVDARALEILDAYEGDRYRRIVVRVDTIEGRTLEAYVYVPAAAPSNVRTTPARTPGVSPGP</sequence>
<dbReference type="PANTHER" id="PTHR31544:SF2">
    <property type="entry name" value="AIG2-LIKE PROTEIN D"/>
    <property type="match status" value="1"/>
</dbReference>
<feature type="compositionally biased region" description="Basic residues" evidence="3">
    <location>
        <begin position="106"/>
        <end position="115"/>
    </location>
</feature>
<reference evidence="5 6" key="1">
    <citation type="journal article" date="2019" name="Nat. Microbiol.">
        <title>Mediterranean grassland soil C-N compound turnover is dependent on rainfall and depth, and is mediated by genomically divergent microorganisms.</title>
        <authorList>
            <person name="Diamond S."/>
            <person name="Andeer P.F."/>
            <person name="Li Z."/>
            <person name="Crits-Christoph A."/>
            <person name="Burstein D."/>
            <person name="Anantharaman K."/>
            <person name="Lane K.R."/>
            <person name="Thomas B.C."/>
            <person name="Pan C."/>
            <person name="Northen T.R."/>
            <person name="Banfield J.F."/>
        </authorList>
    </citation>
    <scope>NUCLEOTIDE SEQUENCE [LARGE SCALE GENOMIC DNA]</scope>
    <source>
        <strain evidence="5">NP_3</strain>
    </source>
</reference>
<dbReference type="Proteomes" id="UP000318509">
    <property type="component" value="Unassembled WGS sequence"/>
</dbReference>
<dbReference type="InterPro" id="IPR036568">
    <property type="entry name" value="GGCT-like_sf"/>
</dbReference>
<dbReference type="EMBL" id="VBAK01000165">
    <property type="protein sequence ID" value="TMI87211.1"/>
    <property type="molecule type" value="Genomic_DNA"/>
</dbReference>
<evidence type="ECO:0000256" key="2">
    <source>
        <dbReference type="ARBA" id="ARBA00030602"/>
    </source>
</evidence>
<feature type="domain" description="Gamma-glutamylcyclotransferase AIG2-like" evidence="4">
    <location>
        <begin position="150"/>
        <end position="249"/>
    </location>
</feature>
<feature type="region of interest" description="Disordered" evidence="3">
    <location>
        <begin position="28"/>
        <end position="143"/>
    </location>
</feature>
<dbReference type="Pfam" id="PF06094">
    <property type="entry name" value="GGACT"/>
    <property type="match status" value="1"/>
</dbReference>
<dbReference type="InterPro" id="IPR013024">
    <property type="entry name" value="GGCT-like"/>
</dbReference>
<evidence type="ECO:0000259" key="4">
    <source>
        <dbReference type="Pfam" id="PF06094"/>
    </source>
</evidence>
<dbReference type="CDD" id="cd06661">
    <property type="entry name" value="GGCT_like"/>
    <property type="match status" value="1"/>
</dbReference>
<dbReference type="Gene3D" id="3.10.490.10">
    <property type="entry name" value="Gamma-glutamyl cyclotransferase-like"/>
    <property type="match status" value="1"/>
</dbReference>
<gene>
    <name evidence="5" type="ORF">E6H00_16490</name>
</gene>
<dbReference type="AlphaFoldDB" id="A0A537JUJ4"/>
<keyword evidence="1 5" id="KW-0808">Transferase</keyword>
<dbReference type="GO" id="GO:0016740">
    <property type="term" value="F:transferase activity"/>
    <property type="evidence" value="ECO:0007669"/>
    <property type="project" value="UniProtKB-KW"/>
</dbReference>
<proteinExistence type="predicted"/>
<dbReference type="InterPro" id="IPR045038">
    <property type="entry name" value="AIG2-like"/>
</dbReference>
<evidence type="ECO:0000313" key="6">
    <source>
        <dbReference type="Proteomes" id="UP000318509"/>
    </source>
</evidence>
<protein>
    <recommendedName>
        <fullName evidence="2">Putative gamma-glutamylcyclotransferase</fullName>
    </recommendedName>
</protein>
<evidence type="ECO:0000313" key="5">
    <source>
        <dbReference type="EMBL" id="TMI87211.1"/>
    </source>
</evidence>
<comment type="caution">
    <text evidence="5">The sequence shown here is derived from an EMBL/GenBank/DDBJ whole genome shotgun (WGS) entry which is preliminary data.</text>
</comment>
<dbReference type="SUPFAM" id="SSF110857">
    <property type="entry name" value="Gamma-glutamyl cyclotransferase-like"/>
    <property type="match status" value="1"/>
</dbReference>
<dbReference type="PANTHER" id="PTHR31544">
    <property type="entry name" value="AIG2-LIKE PROTEIN D"/>
    <property type="match status" value="1"/>
</dbReference>
<feature type="compositionally biased region" description="Basic and acidic residues" evidence="3">
    <location>
        <begin position="82"/>
        <end position="102"/>
    </location>
</feature>
<dbReference type="InterPro" id="IPR009288">
    <property type="entry name" value="AIG2-like_dom"/>
</dbReference>
<evidence type="ECO:0000256" key="1">
    <source>
        <dbReference type="ARBA" id="ARBA00022679"/>
    </source>
</evidence>
<accession>A0A537JUJ4</accession>
<feature type="compositionally biased region" description="Basic and acidic residues" evidence="3">
    <location>
        <begin position="35"/>
        <end position="52"/>
    </location>
</feature>